<comment type="caution">
    <text evidence="3">The sequence shown here is derived from an EMBL/GenBank/DDBJ whole genome shotgun (WGS) entry which is preliminary data.</text>
</comment>
<sequence>MEESKNRTNNKQERRKKQIQVSNSGGGGGGGGIGGVLLLGGAFAAAAFVITLANKTNKKKKPNCPTLKKFNPPNCKEEENIEGLRSLLQTPSPTAKSHRCCSISSIGYVATRIGSTQIDSSESVAIETPTAEEKLKSNIVSFGDQEIGPDNSKAESSTNNVDLDRVPIVHFGRSSSSDMEMCLLNQENINKEDHVEDSPILEAISVTQEKVDLSEIANMVKMIHEEEHEEDTDEEEEEEEEEEEDSEGTGDSSRESNAEAIWPVELIEEEQNVLILQDKTYKTVPEEEVWDQEKIEMEIQHQEEEETGVMRMEHDQNASLITISKSRFRLWSTLGLGLLLLLMILHHLLVTYYPNSTDSPLLSSS</sequence>
<keyword evidence="2" id="KW-0812">Transmembrane</keyword>
<evidence type="ECO:0008006" key="5">
    <source>
        <dbReference type="Google" id="ProtNLM"/>
    </source>
</evidence>
<protein>
    <recommendedName>
        <fullName evidence="5">Transmembrane protein</fullName>
    </recommendedName>
</protein>
<dbReference type="AlphaFoldDB" id="A0A200PWL3"/>
<dbReference type="EMBL" id="MVGT01003949">
    <property type="protein sequence ID" value="OVA02611.1"/>
    <property type="molecule type" value="Genomic_DNA"/>
</dbReference>
<reference evidence="3 4" key="1">
    <citation type="journal article" date="2017" name="Mol. Plant">
        <title>The Genome of Medicinal Plant Macleaya cordata Provides New Insights into Benzylisoquinoline Alkaloids Metabolism.</title>
        <authorList>
            <person name="Liu X."/>
            <person name="Liu Y."/>
            <person name="Huang P."/>
            <person name="Ma Y."/>
            <person name="Qing Z."/>
            <person name="Tang Q."/>
            <person name="Cao H."/>
            <person name="Cheng P."/>
            <person name="Zheng Y."/>
            <person name="Yuan Z."/>
            <person name="Zhou Y."/>
            <person name="Liu J."/>
            <person name="Tang Z."/>
            <person name="Zhuo Y."/>
            <person name="Zhang Y."/>
            <person name="Yu L."/>
            <person name="Huang J."/>
            <person name="Yang P."/>
            <person name="Peng Q."/>
            <person name="Zhang J."/>
            <person name="Jiang W."/>
            <person name="Zhang Z."/>
            <person name="Lin K."/>
            <person name="Ro D.K."/>
            <person name="Chen X."/>
            <person name="Xiong X."/>
            <person name="Shang Y."/>
            <person name="Huang S."/>
            <person name="Zeng J."/>
        </authorList>
    </citation>
    <scope>NUCLEOTIDE SEQUENCE [LARGE SCALE GENOMIC DNA]</scope>
    <source>
        <strain evidence="4">cv. BLH2017</strain>
        <tissue evidence="3">Root</tissue>
    </source>
</reference>
<evidence type="ECO:0000313" key="3">
    <source>
        <dbReference type="EMBL" id="OVA02611.1"/>
    </source>
</evidence>
<gene>
    <name evidence="3" type="ORF">BVC80_9091g118</name>
</gene>
<feature type="compositionally biased region" description="Acidic residues" evidence="1">
    <location>
        <begin position="227"/>
        <end position="248"/>
    </location>
</feature>
<name>A0A200PWL3_MACCD</name>
<feature type="transmembrane region" description="Helical" evidence="2">
    <location>
        <begin position="32"/>
        <end position="53"/>
    </location>
</feature>
<dbReference type="InParanoid" id="A0A200PWL3"/>
<keyword evidence="2" id="KW-0472">Membrane</keyword>
<feature type="compositionally biased region" description="Basic and acidic residues" evidence="1">
    <location>
        <begin position="1"/>
        <end position="12"/>
    </location>
</feature>
<feature type="transmembrane region" description="Helical" evidence="2">
    <location>
        <begin position="330"/>
        <end position="353"/>
    </location>
</feature>
<keyword evidence="4" id="KW-1185">Reference proteome</keyword>
<feature type="region of interest" description="Disordered" evidence="1">
    <location>
        <begin position="226"/>
        <end position="257"/>
    </location>
</feature>
<feature type="region of interest" description="Disordered" evidence="1">
    <location>
        <begin position="1"/>
        <end position="26"/>
    </location>
</feature>
<keyword evidence="2" id="KW-1133">Transmembrane helix</keyword>
<evidence type="ECO:0000256" key="1">
    <source>
        <dbReference type="SAM" id="MobiDB-lite"/>
    </source>
</evidence>
<proteinExistence type="predicted"/>
<evidence type="ECO:0000313" key="4">
    <source>
        <dbReference type="Proteomes" id="UP000195402"/>
    </source>
</evidence>
<dbReference type="Proteomes" id="UP000195402">
    <property type="component" value="Unassembled WGS sequence"/>
</dbReference>
<organism evidence="3 4">
    <name type="scientific">Macleaya cordata</name>
    <name type="common">Five-seeded plume-poppy</name>
    <name type="synonym">Bocconia cordata</name>
    <dbReference type="NCBI Taxonomy" id="56857"/>
    <lineage>
        <taxon>Eukaryota</taxon>
        <taxon>Viridiplantae</taxon>
        <taxon>Streptophyta</taxon>
        <taxon>Embryophyta</taxon>
        <taxon>Tracheophyta</taxon>
        <taxon>Spermatophyta</taxon>
        <taxon>Magnoliopsida</taxon>
        <taxon>Ranunculales</taxon>
        <taxon>Papaveraceae</taxon>
        <taxon>Papaveroideae</taxon>
        <taxon>Macleaya</taxon>
    </lineage>
</organism>
<dbReference type="OrthoDB" id="10674035at2759"/>
<accession>A0A200PWL3</accession>
<evidence type="ECO:0000256" key="2">
    <source>
        <dbReference type="SAM" id="Phobius"/>
    </source>
</evidence>
<dbReference type="OMA" id="HNSCCAN"/>